<dbReference type="VEuPathDB" id="FungiDB:FUN_000887"/>
<sequence length="316" mass="36460">MSLEKEIDFRHLPTAYGISRLPQLGLCDNCRLQMNKNMVWCLLAAMVTIQFVIAYIARIFIRMREGISDETINEQADVSAMLATAISDINYWFINLREKANEWESLKELAKTYTETDIKELRSPPSSGKNTLGEYFRDYHNDIYIILAGMICEGEETKRNEFDAFWMCKKVKIFSQILDVMILFLGMYHPTLVDNPTPAEFAHALGLNDTLVMNFVQKCNMQSLRSSIATTSRAVHWTENWNPSKGETKDFLVRTIERLPSKLINSLGKGIDSYLFKRGWQMEWYRTATTVVPIDATVNADCGHSVWLIRISRFLH</sequence>
<evidence type="ECO:0000256" key="1">
    <source>
        <dbReference type="SAM" id="Phobius"/>
    </source>
</evidence>
<protein>
    <submittedName>
        <fullName evidence="2">Uncharacterized protein</fullName>
    </submittedName>
</protein>
<accession>A0A2N0S7Q4</accession>
<dbReference type="EMBL" id="LLXH01000160">
    <property type="protein sequence ID" value="PKC71582.1"/>
    <property type="molecule type" value="Genomic_DNA"/>
</dbReference>
<dbReference type="VEuPathDB" id="FungiDB:RhiirA1_531886"/>
<gene>
    <name evidence="2" type="ORF">RhiirA1_531886</name>
</gene>
<dbReference type="AlphaFoldDB" id="A0A2N0S7Q4"/>
<keyword evidence="1" id="KW-0472">Membrane</keyword>
<dbReference type="Proteomes" id="UP000232688">
    <property type="component" value="Unassembled WGS sequence"/>
</dbReference>
<evidence type="ECO:0000313" key="3">
    <source>
        <dbReference type="Proteomes" id="UP000232688"/>
    </source>
</evidence>
<comment type="caution">
    <text evidence="2">The sequence shown here is derived from an EMBL/GenBank/DDBJ whole genome shotgun (WGS) entry which is preliminary data.</text>
</comment>
<evidence type="ECO:0000313" key="2">
    <source>
        <dbReference type="EMBL" id="PKC71582.1"/>
    </source>
</evidence>
<name>A0A2N0S7Q4_9GLOM</name>
<dbReference type="VEuPathDB" id="FungiDB:RhiirFUN_018276"/>
<keyword evidence="1" id="KW-0812">Transmembrane</keyword>
<proteinExistence type="predicted"/>
<organism evidence="2 3">
    <name type="scientific">Rhizophagus irregularis</name>
    <dbReference type="NCBI Taxonomy" id="588596"/>
    <lineage>
        <taxon>Eukaryota</taxon>
        <taxon>Fungi</taxon>
        <taxon>Fungi incertae sedis</taxon>
        <taxon>Mucoromycota</taxon>
        <taxon>Glomeromycotina</taxon>
        <taxon>Glomeromycetes</taxon>
        <taxon>Glomerales</taxon>
        <taxon>Glomeraceae</taxon>
        <taxon>Rhizophagus</taxon>
    </lineage>
</organism>
<reference evidence="2 3" key="1">
    <citation type="submission" date="2017-10" db="EMBL/GenBank/DDBJ databases">
        <title>Extensive intraspecific genome diversity in a model arbuscular mycorrhizal fungus.</title>
        <authorList>
            <person name="Chen E.C.H."/>
            <person name="Morin E."/>
            <person name="Baudet D."/>
            <person name="Noel J."/>
            <person name="Ndikumana S."/>
            <person name="Charron P."/>
            <person name="St-Onge C."/>
            <person name="Giorgi J."/>
            <person name="Grigoriev I.V."/>
            <person name="Roux C."/>
            <person name="Martin F.M."/>
            <person name="Corradi N."/>
        </authorList>
    </citation>
    <scope>NUCLEOTIDE SEQUENCE [LARGE SCALE GENOMIC DNA]</scope>
    <source>
        <strain evidence="2 3">A1</strain>
    </source>
</reference>
<reference evidence="2 3" key="2">
    <citation type="submission" date="2017-10" db="EMBL/GenBank/DDBJ databases">
        <title>Genome analyses suggest a sexual origin of heterokaryosis in a supposedly ancient asexual fungus.</title>
        <authorList>
            <person name="Corradi N."/>
            <person name="Sedzielewska K."/>
            <person name="Noel J."/>
            <person name="Charron P."/>
            <person name="Farinelli L."/>
            <person name="Marton T."/>
            <person name="Kruger M."/>
            <person name="Pelin A."/>
            <person name="Brachmann A."/>
            <person name="Corradi N."/>
        </authorList>
    </citation>
    <scope>NUCLEOTIDE SEQUENCE [LARGE SCALE GENOMIC DNA]</scope>
    <source>
        <strain evidence="2 3">A1</strain>
    </source>
</reference>
<feature type="transmembrane region" description="Helical" evidence="1">
    <location>
        <begin position="39"/>
        <end position="61"/>
    </location>
</feature>
<keyword evidence="1" id="KW-1133">Transmembrane helix</keyword>